<dbReference type="InterPro" id="IPR002881">
    <property type="entry name" value="DUF58"/>
</dbReference>
<accession>A0ABM9BNI2</accession>
<protein>
    <recommendedName>
        <fullName evidence="1">DUF58 domain-containing protein</fullName>
    </recommendedName>
</protein>
<sequence>MSLPWFIFSTLILLLLVSVIYQRYALKKVSYTRYFSAAAAYEGEQIEMIEEIVNRKLLPLPWLRLESSFARGLKFGRQENLGVSSGEIYQNHISMFYMRPYRQIRRRHVVRCDQRGLYRLESVTMTSGDLFGMSRKSKTYPLKLELLVYPGISNFYELPLPVHSWLGELPVKRWIVEDPFLTAGTREYSPGDSLGAMNWKATARTGIMQVHQKDHTADSRLILCLNVEISDSMWRNITDAARIELGIRYAATVADYAIGHGLETGLLCNGKLEGGGERNPVTAGPMGSLEEVLGLLARLQLDWTIPMSRLLEHEVENCPEGNDYLIITCHRGQELQLAAEELRLLGNGVAWLDIPGEEKESA</sequence>
<evidence type="ECO:0000259" key="1">
    <source>
        <dbReference type="Pfam" id="PF01882"/>
    </source>
</evidence>
<keyword evidence="3" id="KW-1185">Reference proteome</keyword>
<organism evidence="2 3">
    <name type="scientific">Paenibacillus auburnensis</name>
    <dbReference type="NCBI Taxonomy" id="2905649"/>
    <lineage>
        <taxon>Bacteria</taxon>
        <taxon>Bacillati</taxon>
        <taxon>Bacillota</taxon>
        <taxon>Bacilli</taxon>
        <taxon>Bacillales</taxon>
        <taxon>Paenibacillaceae</taxon>
        <taxon>Paenibacillus</taxon>
    </lineage>
</organism>
<dbReference type="RefSeq" id="WP_236329638.1">
    <property type="nucleotide sequence ID" value="NZ_CAKMMG010000001.1"/>
</dbReference>
<dbReference type="PANTHER" id="PTHR34351">
    <property type="entry name" value="SLR1927 PROTEIN-RELATED"/>
    <property type="match status" value="1"/>
</dbReference>
<dbReference type="EMBL" id="CAKMMG010000001">
    <property type="protein sequence ID" value="CAH1191363.1"/>
    <property type="molecule type" value="Genomic_DNA"/>
</dbReference>
<feature type="domain" description="DUF58" evidence="1">
    <location>
        <begin position="185"/>
        <end position="271"/>
    </location>
</feature>
<dbReference type="PANTHER" id="PTHR34351:SF2">
    <property type="entry name" value="DUF58 DOMAIN-CONTAINING PROTEIN"/>
    <property type="match status" value="1"/>
</dbReference>
<evidence type="ECO:0000313" key="2">
    <source>
        <dbReference type="EMBL" id="CAH1191363.1"/>
    </source>
</evidence>
<dbReference type="Pfam" id="PF01882">
    <property type="entry name" value="DUF58"/>
    <property type="match status" value="1"/>
</dbReference>
<comment type="caution">
    <text evidence="2">The sequence shown here is derived from an EMBL/GenBank/DDBJ whole genome shotgun (WGS) entry which is preliminary data.</text>
</comment>
<reference evidence="2" key="1">
    <citation type="submission" date="2022-01" db="EMBL/GenBank/DDBJ databases">
        <authorList>
            <person name="Criscuolo A."/>
        </authorList>
    </citation>
    <scope>NUCLEOTIDE SEQUENCE</scope>
    <source>
        <strain evidence="2">CIP111892</strain>
    </source>
</reference>
<evidence type="ECO:0000313" key="3">
    <source>
        <dbReference type="Proteomes" id="UP000838324"/>
    </source>
</evidence>
<gene>
    <name evidence="2" type="ORF">PAECIP111892_00616</name>
</gene>
<name>A0ABM9BNI2_9BACL</name>
<proteinExistence type="predicted"/>
<dbReference type="Proteomes" id="UP000838324">
    <property type="component" value="Unassembled WGS sequence"/>
</dbReference>